<dbReference type="PANTHER" id="PTHR21666:SF288">
    <property type="entry name" value="CELL DIVISION PROTEIN YTFB"/>
    <property type="match status" value="1"/>
</dbReference>
<evidence type="ECO:0000256" key="5">
    <source>
        <dbReference type="ARBA" id="ARBA00022833"/>
    </source>
</evidence>
<keyword evidence="6" id="KW-0482">Metalloprotease</keyword>
<dbReference type="EMBL" id="RAHX01000001">
    <property type="protein sequence ID" value="RJY10187.1"/>
    <property type="molecule type" value="Genomic_DNA"/>
</dbReference>
<evidence type="ECO:0000313" key="9">
    <source>
        <dbReference type="EMBL" id="RJY10187.1"/>
    </source>
</evidence>
<evidence type="ECO:0000256" key="6">
    <source>
        <dbReference type="ARBA" id="ARBA00023049"/>
    </source>
</evidence>
<evidence type="ECO:0000256" key="4">
    <source>
        <dbReference type="ARBA" id="ARBA00022801"/>
    </source>
</evidence>
<feature type="domain" description="M23ase beta-sheet core" evidence="8">
    <location>
        <begin position="77"/>
        <end position="171"/>
    </location>
</feature>
<evidence type="ECO:0000256" key="7">
    <source>
        <dbReference type="SAM" id="MobiDB-lite"/>
    </source>
</evidence>
<name>A0A419RWN9_9SPHN</name>
<dbReference type="PANTHER" id="PTHR21666">
    <property type="entry name" value="PEPTIDASE-RELATED"/>
    <property type="match status" value="1"/>
</dbReference>
<dbReference type="InterPro" id="IPR016047">
    <property type="entry name" value="M23ase_b-sheet_dom"/>
</dbReference>
<evidence type="ECO:0000256" key="1">
    <source>
        <dbReference type="ARBA" id="ARBA00001947"/>
    </source>
</evidence>
<keyword evidence="3" id="KW-0479">Metal-binding</keyword>
<dbReference type="OrthoDB" id="9800107at2"/>
<reference evidence="9 10" key="1">
    <citation type="journal article" date="2017" name="Int. J. Syst. Evol. Microbiol.">
        <title>Erythrobacter aquimixticola sp. nov., isolated from the junction between the ocean and a freshwater spring.</title>
        <authorList>
            <person name="Park S."/>
            <person name="Jung Y.T."/>
            <person name="Choi S.J."/>
            <person name="Yoon J.H."/>
        </authorList>
    </citation>
    <scope>NUCLEOTIDE SEQUENCE [LARGE SCALE GENOMIC DNA]</scope>
    <source>
        <strain evidence="9 10">JSSK-14</strain>
    </source>
</reference>
<feature type="compositionally biased region" description="Polar residues" evidence="7">
    <location>
        <begin position="25"/>
        <end position="49"/>
    </location>
</feature>
<comment type="caution">
    <text evidence="9">The sequence shown here is derived from an EMBL/GenBank/DDBJ whole genome shotgun (WGS) entry which is preliminary data.</text>
</comment>
<dbReference type="CDD" id="cd12797">
    <property type="entry name" value="M23_peptidase"/>
    <property type="match status" value="1"/>
</dbReference>
<protein>
    <submittedName>
        <fullName evidence="9">M23 family metallopeptidase</fullName>
    </submittedName>
</protein>
<organism evidence="9 10">
    <name type="scientific">Aurantiacibacter aquimixticola</name>
    <dbReference type="NCBI Taxonomy" id="1958945"/>
    <lineage>
        <taxon>Bacteria</taxon>
        <taxon>Pseudomonadati</taxon>
        <taxon>Pseudomonadota</taxon>
        <taxon>Alphaproteobacteria</taxon>
        <taxon>Sphingomonadales</taxon>
        <taxon>Erythrobacteraceae</taxon>
        <taxon>Aurantiacibacter</taxon>
    </lineage>
</organism>
<feature type="compositionally biased region" description="Acidic residues" evidence="7">
    <location>
        <begin position="7"/>
        <end position="20"/>
    </location>
</feature>
<dbReference type="GO" id="GO:0004222">
    <property type="term" value="F:metalloendopeptidase activity"/>
    <property type="evidence" value="ECO:0007669"/>
    <property type="project" value="TreeGrafter"/>
</dbReference>
<gene>
    <name evidence="9" type="ORF">D6201_04405</name>
</gene>
<keyword evidence="10" id="KW-1185">Reference proteome</keyword>
<dbReference type="SUPFAM" id="SSF51261">
    <property type="entry name" value="Duplicated hybrid motif"/>
    <property type="match status" value="1"/>
</dbReference>
<comment type="cofactor">
    <cofactor evidence="1">
        <name>Zn(2+)</name>
        <dbReference type="ChEBI" id="CHEBI:29105"/>
    </cofactor>
</comment>
<keyword evidence="4" id="KW-0378">Hydrolase</keyword>
<proteinExistence type="predicted"/>
<dbReference type="GO" id="GO:0006508">
    <property type="term" value="P:proteolysis"/>
    <property type="evidence" value="ECO:0007669"/>
    <property type="project" value="UniProtKB-KW"/>
</dbReference>
<evidence type="ECO:0000259" key="8">
    <source>
        <dbReference type="Pfam" id="PF01551"/>
    </source>
</evidence>
<keyword evidence="5" id="KW-0862">Zinc</keyword>
<accession>A0A419RWN9</accession>
<evidence type="ECO:0000313" key="10">
    <source>
        <dbReference type="Proteomes" id="UP000285232"/>
    </source>
</evidence>
<dbReference type="GO" id="GO:0046872">
    <property type="term" value="F:metal ion binding"/>
    <property type="evidence" value="ECO:0007669"/>
    <property type="project" value="UniProtKB-KW"/>
</dbReference>
<dbReference type="Gene3D" id="2.70.70.10">
    <property type="entry name" value="Glucose Permease (Domain IIA)"/>
    <property type="match status" value="1"/>
</dbReference>
<dbReference type="Proteomes" id="UP000285232">
    <property type="component" value="Unassembled WGS sequence"/>
</dbReference>
<evidence type="ECO:0000256" key="2">
    <source>
        <dbReference type="ARBA" id="ARBA00022670"/>
    </source>
</evidence>
<dbReference type="InterPro" id="IPR011055">
    <property type="entry name" value="Dup_hybrid_motif"/>
</dbReference>
<dbReference type="InterPro" id="IPR050570">
    <property type="entry name" value="Cell_wall_metabolism_enzyme"/>
</dbReference>
<feature type="region of interest" description="Disordered" evidence="7">
    <location>
        <begin position="1"/>
        <end position="49"/>
    </location>
</feature>
<dbReference type="AlphaFoldDB" id="A0A419RWN9"/>
<sequence>MDREESAEIAAELDEQEEADPPASEGTQAAQTTPGDRTEPSVQSEEQASNLMIPVLGVSASDLTDNFEDERGGGTRLHEAIDIMAEAGTSVVSVAPGTVERLFRSDQGGNTVYIRSEDRETIYYYAHLDEYAPGLNEGMTVRRGQRLGTVGSSGNADPEAPHLHFEVMRTTAEAEWWEPSTSVNPYPLLTRQRRQALEPAS</sequence>
<evidence type="ECO:0000256" key="3">
    <source>
        <dbReference type="ARBA" id="ARBA00022723"/>
    </source>
</evidence>
<dbReference type="Pfam" id="PF01551">
    <property type="entry name" value="Peptidase_M23"/>
    <property type="match status" value="1"/>
</dbReference>
<keyword evidence="2" id="KW-0645">Protease</keyword>